<reference evidence="1" key="1">
    <citation type="submission" date="2021-06" db="EMBL/GenBank/DDBJ databases">
        <authorList>
            <person name="Kallberg Y."/>
            <person name="Tangrot J."/>
            <person name="Rosling A."/>
        </authorList>
    </citation>
    <scope>NUCLEOTIDE SEQUENCE</scope>
    <source>
        <strain evidence="1">IA702</strain>
    </source>
</reference>
<protein>
    <submittedName>
        <fullName evidence="1">10558_t:CDS:1</fullName>
    </submittedName>
</protein>
<accession>A0A9N9GUP5</accession>
<proteinExistence type="predicted"/>
<organism evidence="1 2">
    <name type="scientific">Paraglomus occultum</name>
    <dbReference type="NCBI Taxonomy" id="144539"/>
    <lineage>
        <taxon>Eukaryota</taxon>
        <taxon>Fungi</taxon>
        <taxon>Fungi incertae sedis</taxon>
        <taxon>Mucoromycota</taxon>
        <taxon>Glomeromycotina</taxon>
        <taxon>Glomeromycetes</taxon>
        <taxon>Paraglomerales</taxon>
        <taxon>Paraglomeraceae</taxon>
        <taxon>Paraglomus</taxon>
    </lineage>
</organism>
<dbReference type="AlphaFoldDB" id="A0A9N9GUP5"/>
<evidence type="ECO:0000313" key="2">
    <source>
        <dbReference type="Proteomes" id="UP000789572"/>
    </source>
</evidence>
<sequence length="221" mass="25162">EKKDGLKNRWSRRGFYCSTVLTVFDCKECVTTMELVTLRENLQQLIRVVKCLEKKSNEGKIIHNEIYQFIMYLLPDISFIAPTCTHSDFCECKIVPKDDHVQVLHCQPLYIAIVLEELKYLITAETFAFKIFSSVEQQSLRTVDTSGNKSLSNSSKSRITGRFHHLDHLLKALIKVSGLFILTSREASPGKASPKEDQKASSPLLTVTIGNPCYSRKSMKR</sequence>
<keyword evidence="2" id="KW-1185">Reference proteome</keyword>
<gene>
    <name evidence="1" type="ORF">POCULU_LOCUS9149</name>
</gene>
<feature type="non-terminal residue" evidence="1">
    <location>
        <position position="221"/>
    </location>
</feature>
<evidence type="ECO:0000313" key="1">
    <source>
        <dbReference type="EMBL" id="CAG8635791.1"/>
    </source>
</evidence>
<dbReference type="EMBL" id="CAJVPJ010003142">
    <property type="protein sequence ID" value="CAG8635791.1"/>
    <property type="molecule type" value="Genomic_DNA"/>
</dbReference>
<dbReference type="Proteomes" id="UP000789572">
    <property type="component" value="Unassembled WGS sequence"/>
</dbReference>
<name>A0A9N9GUP5_9GLOM</name>
<comment type="caution">
    <text evidence="1">The sequence shown here is derived from an EMBL/GenBank/DDBJ whole genome shotgun (WGS) entry which is preliminary data.</text>
</comment>